<accession>A0A0N4ZEL9</accession>
<dbReference type="Pfam" id="PF00928">
    <property type="entry name" value="Adap_comp_sub"/>
    <property type="match status" value="1"/>
</dbReference>
<dbReference type="SUPFAM" id="SSF49447">
    <property type="entry name" value="Second domain of Mu2 adaptin subunit (ap50) of ap2 adaptor"/>
    <property type="match status" value="1"/>
</dbReference>
<dbReference type="InterPro" id="IPR001392">
    <property type="entry name" value="Clathrin_mu"/>
</dbReference>
<dbReference type="PIRSF" id="PIRSF005992">
    <property type="entry name" value="Clathrin_mu"/>
    <property type="match status" value="1"/>
</dbReference>
<evidence type="ECO:0000259" key="7">
    <source>
        <dbReference type="PROSITE" id="PS51072"/>
    </source>
</evidence>
<reference evidence="9" key="1">
    <citation type="submission" date="2017-02" db="UniProtKB">
        <authorList>
            <consortium name="WormBaseParasite"/>
        </authorList>
    </citation>
    <scope>IDENTIFICATION</scope>
</reference>
<dbReference type="AlphaFoldDB" id="A0A0N4ZEL9"/>
<comment type="subcellular location">
    <subcellularLocation>
        <location evidence="1">Membrane</location>
        <location evidence="1">Coated pit</location>
        <topology evidence="1">Peripheral membrane protein</topology>
        <orientation evidence="1">Cytoplasmic side</orientation>
    </subcellularLocation>
</comment>
<dbReference type="InterPro" id="IPR036168">
    <property type="entry name" value="AP2_Mu_C_sf"/>
</dbReference>
<dbReference type="PANTHER" id="PTHR10529">
    <property type="entry name" value="AP COMPLEX SUBUNIT MU"/>
    <property type="match status" value="1"/>
</dbReference>
<dbReference type="GO" id="GO:0005905">
    <property type="term" value="C:clathrin-coated pit"/>
    <property type="evidence" value="ECO:0007669"/>
    <property type="project" value="UniProtKB-KW"/>
</dbReference>
<feature type="domain" description="MHD" evidence="7">
    <location>
        <begin position="166"/>
        <end position="422"/>
    </location>
</feature>
<name>A0A0N4ZEL9_PARTI</name>
<organism evidence="8 9">
    <name type="scientific">Parastrongyloides trichosuri</name>
    <name type="common">Possum-specific nematode worm</name>
    <dbReference type="NCBI Taxonomy" id="131310"/>
    <lineage>
        <taxon>Eukaryota</taxon>
        <taxon>Metazoa</taxon>
        <taxon>Ecdysozoa</taxon>
        <taxon>Nematoda</taxon>
        <taxon>Chromadorea</taxon>
        <taxon>Rhabditida</taxon>
        <taxon>Tylenchina</taxon>
        <taxon>Panagrolaimomorpha</taxon>
        <taxon>Strongyloidoidea</taxon>
        <taxon>Strongyloididae</taxon>
        <taxon>Parastrongyloides</taxon>
    </lineage>
</organism>
<keyword evidence="2 6" id="KW-0813">Transport</keyword>
<dbReference type="InterPro" id="IPR011012">
    <property type="entry name" value="Longin-like_dom_sf"/>
</dbReference>
<keyword evidence="8" id="KW-1185">Reference proteome</keyword>
<keyword evidence="3 6" id="KW-0653">Protein transport</keyword>
<keyword evidence="5" id="KW-0168">Coated pit</keyword>
<dbReference type="STRING" id="131310.A0A0N4ZEL9"/>
<evidence type="ECO:0000256" key="2">
    <source>
        <dbReference type="ARBA" id="ARBA00022448"/>
    </source>
</evidence>
<evidence type="ECO:0000256" key="1">
    <source>
        <dbReference type="ARBA" id="ARBA00004277"/>
    </source>
</evidence>
<evidence type="ECO:0000256" key="4">
    <source>
        <dbReference type="ARBA" id="ARBA00023136"/>
    </source>
</evidence>
<comment type="similarity">
    <text evidence="6">Belongs to the adaptor complexes medium subunit family.</text>
</comment>
<dbReference type="Gene3D" id="3.30.450.60">
    <property type="match status" value="1"/>
</dbReference>
<dbReference type="PRINTS" id="PR00314">
    <property type="entry name" value="CLATHRINADPT"/>
</dbReference>
<evidence type="ECO:0000256" key="6">
    <source>
        <dbReference type="PIRNR" id="PIRNR005992"/>
    </source>
</evidence>
<dbReference type="GO" id="GO:0030131">
    <property type="term" value="C:clathrin adaptor complex"/>
    <property type="evidence" value="ECO:0007669"/>
    <property type="project" value="UniProtKB-UniRule"/>
</dbReference>
<proteinExistence type="inferred from homology"/>
<evidence type="ECO:0000313" key="9">
    <source>
        <dbReference type="WBParaSite" id="PTRK_0000611800.1"/>
    </source>
</evidence>
<dbReference type="GO" id="GO:0016192">
    <property type="term" value="P:vesicle-mediated transport"/>
    <property type="evidence" value="ECO:0007669"/>
    <property type="project" value="InterPro"/>
</dbReference>
<sequence length="423" mass="48883">MTCSAIYFCDANRKALVKKVFRETKTSLKLFREYFWKETYNNELPFLIINNASYLYLKINDIYIIAATDGGGTSNVMLLTSFLYKMKDILLSILGEITALNVNKNLLYIYELLDEIMDFGYPQITELNVLKSYVMQNGKKTTKQVIVPPTVTNAVNWRMPNIYHITNEVGVKLTEKIDITINKDKSIIEYSIRGFIDMYAQLSGMPRVTFKICDKFKELLETKNIYDHRGFHLDTIKFHHCISMTKFEEYRELQCIPPEGKTNLISYQLTPEFSLKPIIEVTCNLVRPGLSRVIYNLGIKSNYRAYRYATTIHISVPISRDSFNMKAITTSGKVFHQKEDNAFVWILKSYPGQKISNAKVEFSLSTIKSEIEEKVPNIVKLQFAINDVLMSDVSIKSVNISEKYDVIAYCQTRTCSGNYIIRY</sequence>
<protein>
    <submittedName>
        <fullName evidence="9">MHD domain-containing protein</fullName>
    </submittedName>
</protein>
<dbReference type="SUPFAM" id="SSF64356">
    <property type="entry name" value="SNARE-like"/>
    <property type="match status" value="1"/>
</dbReference>
<dbReference type="WBParaSite" id="PTRK_0000611800.1">
    <property type="protein sequence ID" value="PTRK_0000611800.1"/>
    <property type="gene ID" value="PTRK_0000611800"/>
</dbReference>
<dbReference type="InterPro" id="IPR028565">
    <property type="entry name" value="MHD"/>
</dbReference>
<evidence type="ECO:0000256" key="5">
    <source>
        <dbReference type="ARBA" id="ARBA00023176"/>
    </source>
</evidence>
<dbReference type="GO" id="GO:0006886">
    <property type="term" value="P:intracellular protein transport"/>
    <property type="evidence" value="ECO:0007669"/>
    <property type="project" value="UniProtKB-UniRule"/>
</dbReference>
<dbReference type="PROSITE" id="PS51072">
    <property type="entry name" value="MHD"/>
    <property type="match status" value="1"/>
</dbReference>
<evidence type="ECO:0000256" key="3">
    <source>
        <dbReference type="ARBA" id="ARBA00022927"/>
    </source>
</evidence>
<dbReference type="Gene3D" id="2.60.40.1170">
    <property type="entry name" value="Mu homology domain, subdomain B"/>
    <property type="match status" value="2"/>
</dbReference>
<dbReference type="Proteomes" id="UP000038045">
    <property type="component" value="Unplaced"/>
</dbReference>
<keyword evidence="4" id="KW-0472">Membrane</keyword>
<dbReference type="InterPro" id="IPR050431">
    <property type="entry name" value="Adaptor_comp_med_subunit"/>
</dbReference>
<dbReference type="FunFam" id="3.30.450.60:FF:000002">
    <property type="entry name" value="AP-2 complex subunit mu, putative"/>
    <property type="match status" value="1"/>
</dbReference>
<evidence type="ECO:0000313" key="8">
    <source>
        <dbReference type="Proteomes" id="UP000038045"/>
    </source>
</evidence>